<keyword evidence="5 12" id="KW-0489">Methyltransferase</keyword>
<dbReference type="InterPro" id="IPR007269">
    <property type="entry name" value="ICMT_MeTrfase"/>
</dbReference>
<evidence type="ECO:0000256" key="9">
    <source>
        <dbReference type="ARBA" id="ARBA00022989"/>
    </source>
</evidence>
<dbReference type="Pfam" id="PF04140">
    <property type="entry name" value="ICMT"/>
    <property type="match status" value="1"/>
</dbReference>
<dbReference type="GO" id="GO:0032259">
    <property type="term" value="P:methylation"/>
    <property type="evidence" value="ECO:0007669"/>
    <property type="project" value="UniProtKB-KW"/>
</dbReference>
<dbReference type="PANTHER" id="PTHR12714">
    <property type="entry name" value="PROTEIN-S ISOPRENYLCYSTEINE O-METHYLTRANSFERASE"/>
    <property type="match status" value="1"/>
</dbReference>
<dbReference type="EC" id="2.1.1.100" evidence="3 12"/>
<keyword evidence="8 12" id="KW-0812">Transmembrane</keyword>
<dbReference type="PANTHER" id="PTHR12714:SF9">
    <property type="entry name" value="PROTEIN-S-ISOPRENYLCYSTEINE O-METHYLTRANSFERASE"/>
    <property type="match status" value="1"/>
</dbReference>
<evidence type="ECO:0000256" key="11">
    <source>
        <dbReference type="ARBA" id="ARBA00023656"/>
    </source>
</evidence>
<evidence type="ECO:0000256" key="6">
    <source>
        <dbReference type="ARBA" id="ARBA00022679"/>
    </source>
</evidence>
<evidence type="ECO:0000256" key="7">
    <source>
        <dbReference type="ARBA" id="ARBA00022691"/>
    </source>
</evidence>
<sequence length="333" mass="37803">MHSPLNPVAGLHKTLKRGTQIGSKMVKKSYDRVATDPSSKAWGSDTASTTSSVLLDNSSNTTAKQQDESLNDEEEEEEEEEEGEEIEEEEEEDSKHHVKHNTKKVDLSKYPDITRNNLEDIATTSAILGVTFGFGLTALFFCNFPTPALYLMALSGFHFLEFWVTAKYNPTRVHTDSFIINNGSAYAVAHSFALIEVTVEYFLFPNFKMSYFPIKCIGFILIIVGQLTRTIAMRTAGRSFNHLVQVKRADDHQLITSGIYSYLRHPSYFGFFWWAIGTQLLLTNPLSLAAFAIVLYKFFDERIAYEEKFLIGFFGDKYVKFRDSTPVLIPFIN</sequence>
<comment type="subcellular location">
    <subcellularLocation>
        <location evidence="12">Endoplasmic reticulum membrane</location>
        <topology evidence="12">Multi-pass membrane protein</topology>
    </subcellularLocation>
    <subcellularLocation>
        <location evidence="1">Membrane</location>
        <topology evidence="1">Multi-pass membrane protein</topology>
    </subcellularLocation>
</comment>
<dbReference type="GO" id="GO:0007323">
    <property type="term" value="P:peptide pheromone maturation"/>
    <property type="evidence" value="ECO:0007669"/>
    <property type="project" value="UniProtKB-ARBA"/>
</dbReference>
<evidence type="ECO:0000256" key="3">
    <source>
        <dbReference type="ARBA" id="ARBA00012151"/>
    </source>
</evidence>
<keyword evidence="7 12" id="KW-0949">S-adenosyl-L-methionine</keyword>
<evidence type="ECO:0000256" key="8">
    <source>
        <dbReference type="ARBA" id="ARBA00022692"/>
    </source>
</evidence>
<dbReference type="GO" id="GO:0019236">
    <property type="term" value="P:response to pheromone"/>
    <property type="evidence" value="ECO:0007669"/>
    <property type="project" value="UniProtKB-KW"/>
</dbReference>
<keyword evidence="4" id="KW-0589">Pheromone response</keyword>
<feature type="transmembrane region" description="Helical" evidence="12">
    <location>
        <begin position="148"/>
        <end position="166"/>
    </location>
</feature>
<dbReference type="Gene3D" id="1.20.120.1630">
    <property type="match status" value="1"/>
</dbReference>
<keyword evidence="12" id="KW-0256">Endoplasmic reticulum</keyword>
<evidence type="ECO:0000256" key="1">
    <source>
        <dbReference type="ARBA" id="ARBA00004141"/>
    </source>
</evidence>
<feature type="compositionally biased region" description="Acidic residues" evidence="13">
    <location>
        <begin position="69"/>
        <end position="92"/>
    </location>
</feature>
<feature type="transmembrane region" description="Helical" evidence="12">
    <location>
        <begin position="211"/>
        <end position="232"/>
    </location>
</feature>
<evidence type="ECO:0000256" key="10">
    <source>
        <dbReference type="ARBA" id="ARBA00023136"/>
    </source>
</evidence>
<gene>
    <name evidence="14" type="ORF">BON22_4835</name>
</gene>
<feature type="transmembrane region" description="Helical" evidence="12">
    <location>
        <begin position="121"/>
        <end position="141"/>
    </location>
</feature>
<keyword evidence="15" id="KW-1185">Reference proteome</keyword>
<dbReference type="OMA" id="YNPTRVH"/>
<keyword evidence="6 14" id="KW-0808">Transferase</keyword>
<dbReference type="InterPro" id="IPR025770">
    <property type="entry name" value="PPMT_MeTrfase"/>
</dbReference>
<dbReference type="VEuPathDB" id="FungiDB:BON22_4835"/>
<evidence type="ECO:0000313" key="15">
    <source>
        <dbReference type="Proteomes" id="UP000189513"/>
    </source>
</evidence>
<dbReference type="STRING" id="36022.A0A1V2L2P8"/>
<feature type="transmembrane region" description="Helical" evidence="12">
    <location>
        <begin position="271"/>
        <end position="296"/>
    </location>
</feature>
<evidence type="ECO:0000256" key="5">
    <source>
        <dbReference type="ARBA" id="ARBA00022603"/>
    </source>
</evidence>
<evidence type="ECO:0000256" key="12">
    <source>
        <dbReference type="RuleBase" id="RU362022"/>
    </source>
</evidence>
<feature type="compositionally biased region" description="Polar residues" evidence="13">
    <location>
        <begin position="45"/>
        <end position="64"/>
    </location>
</feature>
<evidence type="ECO:0000256" key="13">
    <source>
        <dbReference type="SAM" id="MobiDB-lite"/>
    </source>
</evidence>
<dbReference type="AlphaFoldDB" id="A0A1V2L2P8"/>
<comment type="similarity">
    <text evidence="2 12">Belongs to the class VI-like SAM-binding methyltransferase superfamily. Isoprenylcysteine carboxyl methyltransferase family.</text>
</comment>
<organism evidence="14 15">
    <name type="scientific">Cyberlindnera fabianii</name>
    <name type="common">Yeast</name>
    <name type="synonym">Hansenula fabianii</name>
    <dbReference type="NCBI Taxonomy" id="36022"/>
    <lineage>
        <taxon>Eukaryota</taxon>
        <taxon>Fungi</taxon>
        <taxon>Dikarya</taxon>
        <taxon>Ascomycota</taxon>
        <taxon>Saccharomycotina</taxon>
        <taxon>Saccharomycetes</taxon>
        <taxon>Phaffomycetales</taxon>
        <taxon>Phaffomycetaceae</taxon>
        <taxon>Cyberlindnera</taxon>
    </lineage>
</organism>
<proteinExistence type="inferred from homology"/>
<protein>
    <recommendedName>
        <fullName evidence="11 12">Protein-S-isoprenylcysteine O-methyltransferase</fullName>
        <ecNumber evidence="3 12">2.1.1.100</ecNumber>
    </recommendedName>
</protein>
<dbReference type="PROSITE" id="PS51564">
    <property type="entry name" value="SAM_ICMT"/>
    <property type="match status" value="1"/>
</dbReference>
<dbReference type="GO" id="GO:0004671">
    <property type="term" value="F:protein C-terminal S-isoprenylcysteine carboxyl O-methyltransferase activity"/>
    <property type="evidence" value="ECO:0007669"/>
    <property type="project" value="UniProtKB-EC"/>
</dbReference>
<evidence type="ECO:0000256" key="4">
    <source>
        <dbReference type="ARBA" id="ARBA00022507"/>
    </source>
</evidence>
<accession>A0A1V2L2P8</accession>
<dbReference type="GO" id="GO:0005789">
    <property type="term" value="C:endoplasmic reticulum membrane"/>
    <property type="evidence" value="ECO:0007669"/>
    <property type="project" value="UniProtKB-SubCell"/>
</dbReference>
<keyword evidence="9 12" id="KW-1133">Transmembrane helix</keyword>
<reference evidence="15" key="1">
    <citation type="journal article" date="2017" name="Genome Announc.">
        <title>Genome sequences of Cyberlindnera fabianii 65, Pichia kudriavzevii 129, and Saccharomyces cerevisiae 131 isolated from fermented masau fruits in Zimbabwe.</title>
        <authorList>
            <person name="van Rijswijck I.M.H."/>
            <person name="Derks M.F.L."/>
            <person name="Abee T."/>
            <person name="de Ridder D."/>
            <person name="Smid E.J."/>
        </authorList>
    </citation>
    <scope>NUCLEOTIDE SEQUENCE [LARGE SCALE GENOMIC DNA]</scope>
    <source>
        <strain evidence="15">65</strain>
    </source>
</reference>
<comment type="catalytic activity">
    <reaction evidence="12">
        <text>[protein]-C-terminal S-[(2E,6E)-farnesyl]-L-cysteine + S-adenosyl-L-methionine = [protein]-C-terminal S-[(2E,6E)-farnesyl]-L-cysteine methyl ester + S-adenosyl-L-homocysteine</text>
        <dbReference type="Rhea" id="RHEA:21672"/>
        <dbReference type="Rhea" id="RHEA-COMP:12125"/>
        <dbReference type="Rhea" id="RHEA-COMP:12126"/>
        <dbReference type="ChEBI" id="CHEBI:57856"/>
        <dbReference type="ChEBI" id="CHEBI:59789"/>
        <dbReference type="ChEBI" id="CHEBI:90510"/>
        <dbReference type="ChEBI" id="CHEBI:90511"/>
        <dbReference type="EC" id="2.1.1.100"/>
    </reaction>
</comment>
<feature type="transmembrane region" description="Helical" evidence="12">
    <location>
        <begin position="186"/>
        <end position="204"/>
    </location>
</feature>
<evidence type="ECO:0000256" key="2">
    <source>
        <dbReference type="ARBA" id="ARBA00009140"/>
    </source>
</evidence>
<dbReference type="FunFam" id="1.20.120.1630:FF:000018">
    <property type="entry name" value="Protein-S-isoprenylcysteine O-methyltransferase"/>
    <property type="match status" value="1"/>
</dbReference>
<name>A0A1V2L2P8_CYBFA</name>
<comment type="caution">
    <text evidence="14">The sequence shown here is derived from an EMBL/GenBank/DDBJ whole genome shotgun (WGS) entry which is preliminary data.</text>
</comment>
<dbReference type="Proteomes" id="UP000189513">
    <property type="component" value="Unassembled WGS sequence"/>
</dbReference>
<feature type="region of interest" description="Disordered" evidence="13">
    <location>
        <begin position="1"/>
        <end position="101"/>
    </location>
</feature>
<dbReference type="EMBL" id="MPUK01000012">
    <property type="protein sequence ID" value="ONH65331.1"/>
    <property type="molecule type" value="Genomic_DNA"/>
</dbReference>
<evidence type="ECO:0000313" key="14">
    <source>
        <dbReference type="EMBL" id="ONH65331.1"/>
    </source>
</evidence>
<keyword evidence="10 12" id="KW-0472">Membrane</keyword>